<proteinExistence type="predicted"/>
<feature type="region of interest" description="Disordered" evidence="1">
    <location>
        <begin position="20"/>
        <end position="42"/>
    </location>
</feature>
<gene>
    <name evidence="2" type="ORF">METZ01_LOCUS479619</name>
</gene>
<reference evidence="2" key="1">
    <citation type="submission" date="2018-05" db="EMBL/GenBank/DDBJ databases">
        <authorList>
            <person name="Lanie J.A."/>
            <person name="Ng W.-L."/>
            <person name="Kazmierczak K.M."/>
            <person name="Andrzejewski T.M."/>
            <person name="Davidsen T.M."/>
            <person name="Wayne K.J."/>
            <person name="Tettelin H."/>
            <person name="Glass J.I."/>
            <person name="Rusch D."/>
            <person name="Podicherti R."/>
            <person name="Tsui H.-C.T."/>
            <person name="Winkler M.E."/>
        </authorList>
    </citation>
    <scope>NUCLEOTIDE SEQUENCE</scope>
</reference>
<feature type="compositionally biased region" description="Basic and acidic residues" evidence="1">
    <location>
        <begin position="23"/>
        <end position="37"/>
    </location>
</feature>
<protein>
    <submittedName>
        <fullName evidence="2">Uncharacterized protein</fullName>
    </submittedName>
</protein>
<dbReference type="AlphaFoldDB" id="A0A383C574"/>
<sequence>MHSTHRPGWVKADLADLGVGNRATDEDRLEHPRKADVGDVSGPTGKKAQILLTLHRGTNVTGLHVIDEPFQDIQSSLADSVRLA</sequence>
<evidence type="ECO:0000256" key="1">
    <source>
        <dbReference type="SAM" id="MobiDB-lite"/>
    </source>
</evidence>
<accession>A0A383C574</accession>
<evidence type="ECO:0000313" key="2">
    <source>
        <dbReference type="EMBL" id="SVE26765.1"/>
    </source>
</evidence>
<name>A0A383C574_9ZZZZ</name>
<organism evidence="2">
    <name type="scientific">marine metagenome</name>
    <dbReference type="NCBI Taxonomy" id="408172"/>
    <lineage>
        <taxon>unclassified sequences</taxon>
        <taxon>metagenomes</taxon>
        <taxon>ecological metagenomes</taxon>
    </lineage>
</organism>
<dbReference type="EMBL" id="UINC01205544">
    <property type="protein sequence ID" value="SVE26765.1"/>
    <property type="molecule type" value="Genomic_DNA"/>
</dbReference>